<dbReference type="EMBL" id="CP089983">
    <property type="protein sequence ID" value="WXB09754.1"/>
    <property type="molecule type" value="Genomic_DNA"/>
</dbReference>
<feature type="compositionally biased region" description="Pro residues" evidence="1">
    <location>
        <begin position="446"/>
        <end position="461"/>
    </location>
</feature>
<evidence type="ECO:0000313" key="4">
    <source>
        <dbReference type="EMBL" id="WXB09754.1"/>
    </source>
</evidence>
<feature type="domain" description="Bacterial Ig-like" evidence="3">
    <location>
        <begin position="142"/>
        <end position="221"/>
    </location>
</feature>
<name>A0ABZ2LFT0_9BACT</name>
<feature type="region of interest" description="Disordered" evidence="1">
    <location>
        <begin position="419"/>
        <end position="491"/>
    </location>
</feature>
<dbReference type="Gene3D" id="2.60.40.10">
    <property type="entry name" value="Immunoglobulins"/>
    <property type="match status" value="3"/>
</dbReference>
<feature type="compositionally biased region" description="Acidic residues" evidence="1">
    <location>
        <begin position="470"/>
        <end position="480"/>
    </location>
</feature>
<dbReference type="Proteomes" id="UP001374803">
    <property type="component" value="Chromosome"/>
</dbReference>
<proteinExistence type="predicted"/>
<dbReference type="RefSeq" id="WP_394839427.1">
    <property type="nucleotide sequence ID" value="NZ_CP089929.1"/>
</dbReference>
<evidence type="ECO:0000256" key="1">
    <source>
        <dbReference type="SAM" id="MobiDB-lite"/>
    </source>
</evidence>
<evidence type="ECO:0000256" key="2">
    <source>
        <dbReference type="SAM" id="SignalP"/>
    </source>
</evidence>
<protein>
    <submittedName>
        <fullName evidence="4">Ig-like domain-containing protein</fullName>
    </submittedName>
</protein>
<dbReference type="InterPro" id="IPR013783">
    <property type="entry name" value="Ig-like_fold"/>
</dbReference>
<keyword evidence="5" id="KW-1185">Reference proteome</keyword>
<evidence type="ECO:0000313" key="5">
    <source>
        <dbReference type="Proteomes" id="UP001374803"/>
    </source>
</evidence>
<keyword evidence="2" id="KW-0732">Signal</keyword>
<evidence type="ECO:0000259" key="3">
    <source>
        <dbReference type="Pfam" id="PF16640"/>
    </source>
</evidence>
<feature type="chain" id="PRO_5045231120" evidence="2">
    <location>
        <begin position="24"/>
        <end position="518"/>
    </location>
</feature>
<accession>A0ABZ2LFT0</accession>
<reference evidence="4" key="1">
    <citation type="submission" date="2021-12" db="EMBL/GenBank/DDBJ databases">
        <title>Discovery of the Pendulisporaceae a myxobacterial family with distinct sporulation behavior and unique specialized metabolism.</title>
        <authorList>
            <person name="Garcia R."/>
            <person name="Popoff A."/>
            <person name="Bader C.D."/>
            <person name="Loehr J."/>
            <person name="Walesch S."/>
            <person name="Walt C."/>
            <person name="Boldt J."/>
            <person name="Bunk B."/>
            <person name="Haeckl F.J.F.P.J."/>
            <person name="Gunesch A.P."/>
            <person name="Birkelbach J."/>
            <person name="Nuebel U."/>
            <person name="Pietschmann T."/>
            <person name="Bach T."/>
            <person name="Mueller R."/>
        </authorList>
    </citation>
    <scope>NUCLEOTIDE SEQUENCE</scope>
    <source>
        <strain evidence="4">MSr11367</strain>
    </source>
</reference>
<sequence length="518" mass="54229">MHKWLIGVGVLLALWLSAPSVGAQDAGGPVVDAGAPVATAVELTVTPNRPRYGEKVQVRARVTSAAGERVPTGTVRFAAKSPSGNTETAVALDAAGYASLEFVPTSTKVNELAASYTGDATHTPSSWSVPLYIDKASSSTALSSSSNPAKVGTLRVTATVAAASAAPRVPSGKVHFFVGNGEVAALALNANGQAVLDATKYKIGLYDFSVRYDGDENFIESAPRDALAQKIEQYATTVKVDISPTKAVFGDPVTYTITIQGADGGFPAVPHSVTLYDSFDGYNNWQKAVMLWVETPGKVTYTPKGSQRPAGGNHTLSVRFYGDDKYDYAEGSATLVVTQAPTKTTLTGTGSSLEATISSDTKGFTFAGSVDLCEGSVRVGGGRVDEFGSGRLTIEGLSTGTHDVVVVYNGNRDFASSRSEPLTIQYTAPPPKPDGGTGWPYDGGYNPPPSKPPSNPWPTYPPYDAGPLPDYDDYSYDDEYASPSCAASPRPVSQGAALLGAVGMALVFLRRRGGRRPQ</sequence>
<gene>
    <name evidence="4" type="ORF">LVJ94_21305</name>
</gene>
<feature type="domain" description="Bacterial Ig-like" evidence="3">
    <location>
        <begin position="43"/>
        <end position="127"/>
    </location>
</feature>
<dbReference type="InterPro" id="IPR032109">
    <property type="entry name" value="Big_3_5"/>
</dbReference>
<feature type="signal peptide" evidence="2">
    <location>
        <begin position="1"/>
        <end position="23"/>
    </location>
</feature>
<dbReference type="Pfam" id="PF16640">
    <property type="entry name" value="Big_3_5"/>
    <property type="match status" value="3"/>
</dbReference>
<organism evidence="4 5">
    <name type="scientific">Pendulispora rubella</name>
    <dbReference type="NCBI Taxonomy" id="2741070"/>
    <lineage>
        <taxon>Bacteria</taxon>
        <taxon>Pseudomonadati</taxon>
        <taxon>Myxococcota</taxon>
        <taxon>Myxococcia</taxon>
        <taxon>Myxococcales</taxon>
        <taxon>Sorangiineae</taxon>
        <taxon>Pendulisporaceae</taxon>
        <taxon>Pendulispora</taxon>
    </lineage>
</organism>
<feature type="domain" description="Bacterial Ig-like" evidence="3">
    <location>
        <begin position="338"/>
        <end position="425"/>
    </location>
</feature>